<protein>
    <submittedName>
        <fullName evidence="2">Uncharacterized protein</fullName>
    </submittedName>
</protein>
<proteinExistence type="predicted"/>
<evidence type="ECO:0000256" key="1">
    <source>
        <dbReference type="SAM" id="Phobius"/>
    </source>
</evidence>
<keyword evidence="1" id="KW-1133">Transmembrane helix</keyword>
<feature type="transmembrane region" description="Helical" evidence="1">
    <location>
        <begin position="6"/>
        <end position="27"/>
    </location>
</feature>
<dbReference type="AlphaFoldDB" id="A0A0F8XI60"/>
<name>A0A0F8XI60_9ZZZZ</name>
<keyword evidence="1" id="KW-0812">Transmembrane</keyword>
<reference evidence="2" key="1">
    <citation type="journal article" date="2015" name="Nature">
        <title>Complex archaea that bridge the gap between prokaryotes and eukaryotes.</title>
        <authorList>
            <person name="Spang A."/>
            <person name="Saw J.H."/>
            <person name="Jorgensen S.L."/>
            <person name="Zaremba-Niedzwiedzka K."/>
            <person name="Martijn J."/>
            <person name="Lind A.E."/>
            <person name="van Eijk R."/>
            <person name="Schleper C."/>
            <person name="Guy L."/>
            <person name="Ettema T.J."/>
        </authorList>
    </citation>
    <scope>NUCLEOTIDE SEQUENCE</scope>
</reference>
<organism evidence="2">
    <name type="scientific">marine sediment metagenome</name>
    <dbReference type="NCBI Taxonomy" id="412755"/>
    <lineage>
        <taxon>unclassified sequences</taxon>
        <taxon>metagenomes</taxon>
        <taxon>ecological metagenomes</taxon>
    </lineage>
</organism>
<gene>
    <name evidence="2" type="ORF">LCGC14_2942500</name>
</gene>
<sequence>MNSLKILYWAIRNVFWSVYFICFLVPLDRASFRCIKENPVSPKIRERYEEKRGFSYHNIGVLRRSTYNTSSHFNPDGFLAKMFRGLSNKLAIIEDDWRC</sequence>
<comment type="caution">
    <text evidence="2">The sequence shown here is derived from an EMBL/GenBank/DDBJ whole genome shotgun (WGS) entry which is preliminary data.</text>
</comment>
<accession>A0A0F8XI60</accession>
<keyword evidence="1" id="KW-0472">Membrane</keyword>
<dbReference type="EMBL" id="LAZR01059058">
    <property type="protein sequence ID" value="KKK68593.1"/>
    <property type="molecule type" value="Genomic_DNA"/>
</dbReference>
<evidence type="ECO:0000313" key="2">
    <source>
        <dbReference type="EMBL" id="KKK68593.1"/>
    </source>
</evidence>